<comment type="subcellular location">
    <subcellularLocation>
        <location evidence="1 4">Bacterial flagellum basal body</location>
    </subcellularLocation>
</comment>
<evidence type="ECO:0000256" key="4">
    <source>
        <dbReference type="RuleBase" id="RU362116"/>
    </source>
</evidence>
<dbReference type="InterPro" id="IPR020013">
    <property type="entry name" value="Flagellar_FlgE/F/G"/>
</dbReference>
<keyword evidence="7" id="KW-1185">Reference proteome</keyword>
<comment type="similarity">
    <text evidence="2 4">Belongs to the flagella basal body rod proteins family.</text>
</comment>
<keyword evidence="6" id="KW-0966">Cell projection</keyword>
<keyword evidence="6" id="KW-0969">Cilium</keyword>
<dbReference type="InterPro" id="IPR001444">
    <property type="entry name" value="Flag_bb_rod_N"/>
</dbReference>
<evidence type="ECO:0000256" key="3">
    <source>
        <dbReference type="ARBA" id="ARBA00023143"/>
    </source>
</evidence>
<evidence type="ECO:0000256" key="2">
    <source>
        <dbReference type="ARBA" id="ARBA00009677"/>
    </source>
</evidence>
<protein>
    <submittedName>
        <fullName evidence="6">Flagellar hook basal-body protein</fullName>
    </submittedName>
</protein>
<sequence length="286" mass="31262">MLVGFYTGVSGAYYNEQKLAVTSNNLANANTTAFKRNVMVFRTRLEEDDTWRIDPSVKKRLPSFYGVEREGVFQDMGAKGPMVSTGNPMDLSINTNLENAFFKVKRDVNDPTISWTRNGSLGIGLLNPSNPDSPSILTAAGSIILGDNDQPIEIDPLAGELNITPEGIVQQGKLVIGTLPLYRFDKSQNPLIKQNSNLQSLMRLGNSLYQVPPELAREFNPERIVPGEGGVTHLVTQGAQEGSNVKVINEMISLINVSKAATSNVQAMRLQVTGLQKLFQIVRQGA</sequence>
<dbReference type="NCBIfam" id="TIGR03506">
    <property type="entry name" value="FlgEFG_subfam"/>
    <property type="match status" value="1"/>
</dbReference>
<keyword evidence="6" id="KW-0282">Flagellum</keyword>
<accession>A0ABS3AQT4</accession>
<gene>
    <name evidence="6" type="ORF">JYU14_01105</name>
</gene>
<feature type="domain" description="Flagellar basal body rod protein N-terminal" evidence="5">
    <location>
        <begin position="5"/>
        <end position="35"/>
    </location>
</feature>
<keyword evidence="3 4" id="KW-0975">Bacterial flagellum</keyword>
<name>A0ABS3AQT4_9BACT</name>
<dbReference type="PANTHER" id="PTHR30435">
    <property type="entry name" value="FLAGELLAR PROTEIN"/>
    <property type="match status" value="1"/>
</dbReference>
<dbReference type="InterPro" id="IPR019776">
    <property type="entry name" value="Flagellar_basal_body_rod_CS"/>
</dbReference>
<dbReference type="Pfam" id="PF00460">
    <property type="entry name" value="Flg_bb_rod"/>
    <property type="match status" value="1"/>
</dbReference>
<dbReference type="EMBL" id="JAFITR010000015">
    <property type="protein sequence ID" value="MBN4066665.1"/>
    <property type="molecule type" value="Genomic_DNA"/>
</dbReference>
<reference evidence="6 7" key="1">
    <citation type="submission" date="2021-02" db="EMBL/GenBank/DDBJ databases">
        <title>Activity-based single-cell genomes from oceanic crustal fluid captures similar information to metagenomic and metatranscriptomic surveys with orders of magnitude less sampling.</title>
        <authorList>
            <person name="D'Angelo T.S."/>
            <person name="Orcutt B.N."/>
        </authorList>
    </citation>
    <scope>NUCLEOTIDE SEQUENCE [LARGE SCALE GENOMIC DNA]</scope>
    <source>
        <strain evidence="6">AH-315-G07</strain>
    </source>
</reference>
<evidence type="ECO:0000256" key="1">
    <source>
        <dbReference type="ARBA" id="ARBA00004117"/>
    </source>
</evidence>
<comment type="caution">
    <text evidence="6">The sequence shown here is derived from an EMBL/GenBank/DDBJ whole genome shotgun (WGS) entry which is preliminary data.</text>
</comment>
<organism evidence="6 7">
    <name type="scientific">Simkania negevensis</name>
    <dbReference type="NCBI Taxonomy" id="83561"/>
    <lineage>
        <taxon>Bacteria</taxon>
        <taxon>Pseudomonadati</taxon>
        <taxon>Chlamydiota</taxon>
        <taxon>Chlamydiia</taxon>
        <taxon>Parachlamydiales</taxon>
        <taxon>Simkaniaceae</taxon>
        <taxon>Simkania</taxon>
    </lineage>
</organism>
<evidence type="ECO:0000313" key="6">
    <source>
        <dbReference type="EMBL" id="MBN4066665.1"/>
    </source>
</evidence>
<evidence type="ECO:0000259" key="5">
    <source>
        <dbReference type="Pfam" id="PF00460"/>
    </source>
</evidence>
<dbReference type="PROSITE" id="PS00588">
    <property type="entry name" value="FLAGELLA_BB_ROD"/>
    <property type="match status" value="1"/>
</dbReference>
<proteinExistence type="inferred from homology"/>
<dbReference type="PANTHER" id="PTHR30435:SF19">
    <property type="entry name" value="FLAGELLAR BASAL-BODY ROD PROTEIN FLGG"/>
    <property type="match status" value="1"/>
</dbReference>
<dbReference type="Proteomes" id="UP000722121">
    <property type="component" value="Unassembled WGS sequence"/>
</dbReference>
<evidence type="ECO:0000313" key="7">
    <source>
        <dbReference type="Proteomes" id="UP000722121"/>
    </source>
</evidence>